<evidence type="ECO:0000256" key="4">
    <source>
        <dbReference type="SAM" id="MobiDB-lite"/>
    </source>
</evidence>
<comment type="caution">
    <text evidence="6">The sequence shown here is derived from an EMBL/GenBank/DDBJ whole genome shotgun (WGS) entry which is preliminary data.</text>
</comment>
<dbReference type="Pfam" id="PF00501">
    <property type="entry name" value="AMP-binding"/>
    <property type="match status" value="2"/>
</dbReference>
<dbReference type="PANTHER" id="PTHR45527">
    <property type="entry name" value="NONRIBOSOMAL PEPTIDE SYNTHETASE"/>
    <property type="match status" value="1"/>
</dbReference>
<dbReference type="NCBIfam" id="TIGR01733">
    <property type="entry name" value="AA-adenyl-dom"/>
    <property type="match status" value="2"/>
</dbReference>
<accession>A0ABR1PFK3</accession>
<dbReference type="CDD" id="cd05918">
    <property type="entry name" value="A_NRPS_SidN3_like"/>
    <property type="match status" value="2"/>
</dbReference>
<feature type="region of interest" description="Disordered" evidence="4">
    <location>
        <begin position="937"/>
        <end position="956"/>
    </location>
</feature>
<dbReference type="InterPro" id="IPR023213">
    <property type="entry name" value="CAT-like_dom_sf"/>
</dbReference>
<evidence type="ECO:0000313" key="6">
    <source>
        <dbReference type="EMBL" id="KAK7735468.1"/>
    </source>
</evidence>
<dbReference type="CDD" id="cd19545">
    <property type="entry name" value="FUM14_C_NRPS-like"/>
    <property type="match status" value="1"/>
</dbReference>
<dbReference type="PROSITE" id="PS00455">
    <property type="entry name" value="AMP_BINDING"/>
    <property type="match status" value="2"/>
</dbReference>
<feature type="region of interest" description="Disordered" evidence="4">
    <location>
        <begin position="602"/>
        <end position="625"/>
    </location>
</feature>
<dbReference type="InterPro" id="IPR001242">
    <property type="entry name" value="Condensation_dom"/>
</dbReference>
<dbReference type="InterPro" id="IPR042099">
    <property type="entry name" value="ANL_N_sf"/>
</dbReference>
<dbReference type="SUPFAM" id="SSF47336">
    <property type="entry name" value="ACP-like"/>
    <property type="match status" value="2"/>
</dbReference>
<dbReference type="InterPro" id="IPR006162">
    <property type="entry name" value="Ppantetheine_attach_site"/>
</dbReference>
<dbReference type="PROSITE" id="PS50075">
    <property type="entry name" value="CARRIER"/>
    <property type="match status" value="2"/>
</dbReference>
<dbReference type="Gene3D" id="1.10.1200.10">
    <property type="entry name" value="ACP-like"/>
    <property type="match status" value="2"/>
</dbReference>
<dbReference type="PROSITE" id="PS00012">
    <property type="entry name" value="PHOSPHOPANTETHEINE"/>
    <property type="match status" value="2"/>
</dbReference>
<dbReference type="EMBL" id="JAKNSF020000013">
    <property type="protein sequence ID" value="KAK7735468.1"/>
    <property type="molecule type" value="Genomic_DNA"/>
</dbReference>
<evidence type="ECO:0000256" key="2">
    <source>
        <dbReference type="ARBA" id="ARBA00022553"/>
    </source>
</evidence>
<feature type="region of interest" description="Disordered" evidence="4">
    <location>
        <begin position="178"/>
        <end position="201"/>
    </location>
</feature>
<keyword evidence="7" id="KW-1185">Reference proteome</keyword>
<feature type="domain" description="Carrier" evidence="5">
    <location>
        <begin position="620"/>
        <end position="696"/>
    </location>
</feature>
<dbReference type="Gene3D" id="3.30.559.10">
    <property type="entry name" value="Chloramphenicol acetyltransferase-like domain"/>
    <property type="match status" value="2"/>
</dbReference>
<dbReference type="Pfam" id="PF00550">
    <property type="entry name" value="PP-binding"/>
    <property type="match status" value="2"/>
</dbReference>
<dbReference type="InterPro" id="IPR000873">
    <property type="entry name" value="AMP-dep_synth/lig_dom"/>
</dbReference>
<keyword evidence="1" id="KW-0596">Phosphopantetheine</keyword>
<dbReference type="Pfam" id="PF00668">
    <property type="entry name" value="Condensation"/>
    <property type="match status" value="2"/>
</dbReference>
<dbReference type="SUPFAM" id="SSF52777">
    <property type="entry name" value="CoA-dependent acyltransferases"/>
    <property type="match status" value="4"/>
</dbReference>
<reference evidence="6 7" key="1">
    <citation type="submission" date="2024-02" db="EMBL/GenBank/DDBJ databases">
        <title>De novo assembly and annotation of 12 fungi associated with fruit tree decline syndrome in Ontario, Canada.</title>
        <authorList>
            <person name="Sulman M."/>
            <person name="Ellouze W."/>
            <person name="Ilyukhin E."/>
        </authorList>
    </citation>
    <scope>NUCLEOTIDE SEQUENCE [LARGE SCALE GENOMIC DNA]</scope>
    <source>
        <strain evidence="6 7">M169</strain>
    </source>
</reference>
<dbReference type="Gene3D" id="3.30.300.30">
    <property type="match status" value="2"/>
</dbReference>
<dbReference type="InterPro" id="IPR020806">
    <property type="entry name" value="PKS_PP-bd"/>
</dbReference>
<feature type="compositionally biased region" description="Polar residues" evidence="4">
    <location>
        <begin position="603"/>
        <end position="614"/>
    </location>
</feature>
<keyword evidence="2" id="KW-0597">Phosphoprotein</keyword>
<evidence type="ECO:0000259" key="5">
    <source>
        <dbReference type="PROSITE" id="PS50075"/>
    </source>
</evidence>
<dbReference type="InterPro" id="IPR020845">
    <property type="entry name" value="AMP-binding_CS"/>
</dbReference>
<dbReference type="Gene3D" id="3.30.559.30">
    <property type="entry name" value="Nonribosomal peptide synthetase, condensation domain"/>
    <property type="match status" value="2"/>
</dbReference>
<evidence type="ECO:0000256" key="3">
    <source>
        <dbReference type="ARBA" id="ARBA00022598"/>
    </source>
</evidence>
<dbReference type="InterPro" id="IPR009081">
    <property type="entry name" value="PP-bd_ACP"/>
</dbReference>
<evidence type="ECO:0000313" key="7">
    <source>
        <dbReference type="Proteomes" id="UP001430848"/>
    </source>
</evidence>
<evidence type="ECO:0000256" key="1">
    <source>
        <dbReference type="ARBA" id="ARBA00022450"/>
    </source>
</evidence>
<dbReference type="SUPFAM" id="SSF56801">
    <property type="entry name" value="Acetyl-CoA synthetase-like"/>
    <property type="match status" value="2"/>
</dbReference>
<dbReference type="PANTHER" id="PTHR45527:SF16">
    <property type="entry name" value="NONRIBOSOMAL PEPTIDE SYNTHASE ATNA-RELATED"/>
    <property type="match status" value="1"/>
</dbReference>
<dbReference type="InterPro" id="IPR045851">
    <property type="entry name" value="AMP-bd_C_sf"/>
</dbReference>
<dbReference type="Proteomes" id="UP001430848">
    <property type="component" value="Unassembled WGS sequence"/>
</dbReference>
<feature type="compositionally biased region" description="Polar residues" evidence="4">
    <location>
        <begin position="19"/>
        <end position="32"/>
    </location>
</feature>
<keyword evidence="3" id="KW-0436">Ligase</keyword>
<name>A0ABR1PFK3_DIAER</name>
<feature type="compositionally biased region" description="Acidic residues" evidence="4">
    <location>
        <begin position="615"/>
        <end position="624"/>
    </location>
</feature>
<proteinExistence type="predicted"/>
<dbReference type="Gene3D" id="3.40.50.12780">
    <property type="entry name" value="N-terminal domain of ligase-like"/>
    <property type="match status" value="2"/>
</dbReference>
<protein>
    <submittedName>
        <fullName evidence="6">NRPS</fullName>
    </submittedName>
</protein>
<dbReference type="SMART" id="SM00823">
    <property type="entry name" value="PKS_PP"/>
    <property type="match status" value="2"/>
</dbReference>
<dbReference type="InterPro" id="IPR036736">
    <property type="entry name" value="ACP-like_sf"/>
</dbReference>
<dbReference type="InterPro" id="IPR010071">
    <property type="entry name" value="AA_adenyl_dom"/>
</dbReference>
<feature type="region of interest" description="Disordered" evidence="4">
    <location>
        <begin position="1"/>
        <end position="32"/>
    </location>
</feature>
<sequence>MSPNMNNGILDEAKDDSEPATSSHISQSELESIIQWNQEDPEIIDDCAHRLFERQAQQQPDAPAVAAWDVDLSYGELDRAASRLAHHLAGGGDCRVAPGSIVHTCFEKSGWHVVAVLAINKAGAAWAPLDPSHPAQRKRQIVAQTGATVALASPTNSEACRELGLGVVEVSPELDTQLAAEGKGASEATHSAPPPSGSAASPRDAAYVLFTSGSTGTPKGIVMEHGALCTSQAAIGRRLGLAPGVRVLQFASYVFDVSVGEMVAPLVAGACVCVPEEAARLSPRGLAEFVRRRGVTWAFLTPSLAATLDPADFSGLELLMLMGEAVGRDVLEMWFGRVSRLINGWGPTETCVFSAFYEWKSAEEPPNKIGSPVAGRCWVVDAEDPQKLVPIGSTGEIVVQGPTLLREYLGDAELTRAAVVTSVPRWAPRHNVKHWDRLYRTGDLAYHDKDGGLIYLGRKDAQVKLRGLRVELGEIESQIRGGLAGGGVQHVAVDVIRREGGSQVLVAFLGRESREDEEEETLQSNGDKTLGIFRPGPSASAALVETTDYLSTVLPDYMVPHFFLHLRRMPLSLSMKLDRKALRAAVEEMSADKLAEVALVEGSLTTPQQPINNDDGNEESEPSGEYESLRDAWSRLLNINKKYLHGSSHFLSLGGDSIVAIRLADAMRSHYLELPVSLIFQHPQLSDMARQVRHAHGQEEAAPEPFSLLAKKCSRSLMDTVCADCGVSEDSIQDIYPCTPLQVGIMTVFSRQPTCYVINYVYSLPQTVDLARFRAVWAMVHSALAILRTRITLGDDGEYLQVVVKEELSWTQPLAAGEWTRGVSGIATHGMGLGTPLVALGLMPRNNDGNAGHDFSLTIHHAVYDGWSLTSTIKLVEHIYATGKIPPDIPSYNSFVRFVQDKNNAACAIYWRRMLASAPEPSFPPFPRKTYQPLDDSTTTEAVRVPKKQDAPSSGGLTTRATLCHVAWALLLAKYENGDDVVFGCTLSGRNADVRGIGDMHGPTLATVPLRLAFDRDQPVVSLLQAAQKRHSEAMEHEQYGLANISRLGPDERRACGYRTTLIIQTPEFEALQSSDESAVMRLGSSSATLHGAPLTVTVRMGRDSDEITARYDSRLLSEAQVSRLMQQYSHVLSILSGVGSGTGTKISDLDFCSPSDWARILQINPRLPDRLDLCIHDLFRTAAKKHAGRRAVQAWDGAMTYEQLDRLSDRLGRHLARLGVGPETLVPLCFDKSKWAIVAMLGVLKAGGAYVPLDPGHPDARLAMILEDLDAKVAVTSGPHASRLAFAEGLTAVALDETTLESFDDSTSSGTNSSESLTSSVKPHNAAYVLFTSGSTGRPKGIVQTHDAYCTGALGRAETIRRNEESRVLQFASYGFDPSIEDILTTLLYGGCVCVPSNSDRQGDIGLYIRQNACDFANLTPSFAATISPADVPSLKILMTSGEPMTDDFVRAWAPHVTLMNGYGPTETSLKCSINTGVKIGDSPRNIGFPMCANLWVLDPSDPERLAPMGAAGELMVEGPCIARGYLRPGAAAAANGFCEPPGWLRALRERDGVPSTRLFRTGDLVRYASDGSIDYIGRRDFQVKINGQRTELGEIEAQIRRILPESFRLTVQMAPTPRQPDGVLTACVAERAAIRTGGPGSDPVGVTDFSRLSPAGVAAGGWWDDEKLSAATLRERLSRVLPAYMIPRAFFAFDPLPLNINGKVNAREILALLSRERVENTEVEENHVAPEDLTDGERLLLQLWEKSIRADLAQAGPSSNFFDLGGDSLAALRLAAFARRQGLVLPVAAIHENPTLKDMASLATAASSSANSVESSPYVPFSLISHLGDPAEIVRECGERCGVDTGSIEDVYPCTPYQEHFMVHAIWYPGQCVFQGVFPLGADVDLDRFRRAVDVVVQSHHSLRARMTLVNGTWLQVVVKKPKPVEWKPTRSLQQVWRDHTAVTMMDGDELNLFAVVEAEGKKQEKGDGARAQFVWTTNHAISDGWSLSALVQQINTAYAAGTSTLKQESTFGEFIRHAIMQPDDAAVAARQAFWEDHFRGNKSRPLCPSVDSPLVDSVWHREFSPPAPRPDNPLPVSMSTAILAAWGLVVGRETGSPDAVLSLLQLGRDAPLAGVEDMVGLLATAFPFRITTNANTSAAMTTRAFLLATQARLNAARHHQYTHTDFVATRCGEGAKLVPATQTRCVVHPAEFHGGAAPGPRDAVQTRTHRVAVKGECIEVSLSFSYGRGREGSNVVGMDLSFDSRAMGRAAARRLMEGFEMALVQLVGAPAGMCVGDIVWEPSRAVRENGIVETDLSRGPDWTPYPEE</sequence>
<gene>
    <name evidence="6" type="ORF">SLS63_003938</name>
</gene>
<feature type="domain" description="Carrier" evidence="5">
    <location>
        <begin position="1733"/>
        <end position="1809"/>
    </location>
</feature>
<organism evidence="6 7">
    <name type="scientific">Diaporthe eres</name>
    <name type="common">Phomopsis oblonga</name>
    <dbReference type="NCBI Taxonomy" id="83184"/>
    <lineage>
        <taxon>Eukaryota</taxon>
        <taxon>Fungi</taxon>
        <taxon>Dikarya</taxon>
        <taxon>Ascomycota</taxon>
        <taxon>Pezizomycotina</taxon>
        <taxon>Sordariomycetes</taxon>
        <taxon>Sordariomycetidae</taxon>
        <taxon>Diaporthales</taxon>
        <taxon>Diaporthaceae</taxon>
        <taxon>Diaporthe</taxon>
        <taxon>Diaporthe eres species complex</taxon>
    </lineage>
</organism>